<evidence type="ECO:0000256" key="7">
    <source>
        <dbReference type="ARBA" id="ARBA00022806"/>
    </source>
</evidence>
<gene>
    <name evidence="16" type="ORF">OCU04_003365</name>
</gene>
<dbReference type="Gene3D" id="1.20.272.40">
    <property type="match status" value="1"/>
</dbReference>
<dbReference type="Pfam" id="PF00271">
    <property type="entry name" value="Helicase_C"/>
    <property type="match status" value="1"/>
</dbReference>
<keyword evidence="9" id="KW-0809">Transit peptide</keyword>
<dbReference type="InterPro" id="IPR041082">
    <property type="entry name" value="Suv3_C_1"/>
</dbReference>
<sequence length="818" mass="91706">MTLVNRRSGKCAFCTFRSLIWLNSSFLRPNGRSFHQSSPVARSVRKIRKKYPEHPSENSYGVPVQHAGSSYKGYGPPRDTQGRARTEFRKFEDTIVAEARGLKKKLLNGTIFRNSIRDEDLTGWGVSGREELVAKLREFEKEVAAAGRRATELGEIDRSSNPLFCKFKDAYIARDLKGLEDEIRHSFTNFTLSGKFSKEELANHQRLADFRYPIEWFPATRAMQRTFHLHVGPTNSGKTYHALQKLEAANSGIYAGPLRLLAHEVYTRLNAKGKPCSLITGEERRIPDNGKDLMKSCTVEMVPLNTKVDVAVIDEIQMIGDDERGWAWTQAVLGVQAKEVHLCGEVRTTDLIKKLCAMMGDKLVIHNYERLGKLQVMSKSLTTRNHERDGPPEKDGGPVSKLEKGDAIILFSRMRIHAMKNAIEAQHKGKRCAIVYGSLPPETRALQAALFNDPDNNYDFLVASNAIGMGLNLSIKRVILESVKRFNGTDLINLPLSEIKQIAGRAGRYKTARDAIKAGPIDVTDGIPAKPTEPPVGLVTTFFKDDHKILSSAMSRDAAQMTSAGIFPPANVIERFAEHFSKSTPFSYIILRLHEIGSISSQFHLCKLKEHVDIADIIQEFNLSIRNRLVFLAAPVSVRDPGIVGVLRAFARCVADNIGGHILNISELDIEILDEDPDTFTTQEQREIYVRKVEGLHKNITLYLWLSYRFTGVFHSQALAFHIKRLVEEKIDLCLAKAEWQEKARMKAMRRNVNLLKALDPTRVSEDEGSRDAASNDTRLEEDVSEDVEESLKSETLLEGAFDDAESSSGAKMDRGSI</sequence>
<dbReference type="SMART" id="SM00490">
    <property type="entry name" value="HELICc"/>
    <property type="match status" value="1"/>
</dbReference>
<dbReference type="Gene3D" id="3.40.50.300">
    <property type="entry name" value="P-loop containing nucleotide triphosphate hydrolases"/>
    <property type="match status" value="2"/>
</dbReference>
<feature type="region of interest" description="Disordered" evidence="14">
    <location>
        <begin position="382"/>
        <end position="401"/>
    </location>
</feature>
<evidence type="ECO:0000256" key="9">
    <source>
        <dbReference type="ARBA" id="ARBA00022946"/>
    </source>
</evidence>
<dbReference type="InterPro" id="IPR027417">
    <property type="entry name" value="P-loop_NTPase"/>
</dbReference>
<dbReference type="EMBL" id="JAPEIS010000003">
    <property type="protein sequence ID" value="KAJ8067764.1"/>
    <property type="molecule type" value="Genomic_DNA"/>
</dbReference>
<feature type="compositionally biased region" description="Basic and acidic residues" evidence="14">
    <location>
        <begin position="384"/>
        <end position="401"/>
    </location>
</feature>
<dbReference type="FunFam" id="3.40.50.300:FF:000269">
    <property type="entry name" value="ATP-dependent RNA helicase SUPV3L1, mitochondrial"/>
    <property type="match status" value="1"/>
</dbReference>
<dbReference type="InterPro" id="IPR050699">
    <property type="entry name" value="RNA-DNA_Helicase"/>
</dbReference>
<dbReference type="CDD" id="cd17913">
    <property type="entry name" value="DEXQc_Suv3"/>
    <property type="match status" value="1"/>
</dbReference>
<evidence type="ECO:0000256" key="6">
    <source>
        <dbReference type="ARBA" id="ARBA00022801"/>
    </source>
</evidence>
<dbReference type="GO" id="GO:0016787">
    <property type="term" value="F:hydrolase activity"/>
    <property type="evidence" value="ECO:0007669"/>
    <property type="project" value="UniProtKB-KW"/>
</dbReference>
<dbReference type="Pfam" id="PF22527">
    <property type="entry name" value="DEXQc_Suv3"/>
    <property type="match status" value="1"/>
</dbReference>
<evidence type="ECO:0000256" key="13">
    <source>
        <dbReference type="PROSITE-ProRule" id="PRU10061"/>
    </source>
</evidence>
<dbReference type="GO" id="GO:0000965">
    <property type="term" value="P:mitochondrial RNA 3'-end processing"/>
    <property type="evidence" value="ECO:0007669"/>
    <property type="project" value="TreeGrafter"/>
</dbReference>
<evidence type="ECO:0000313" key="16">
    <source>
        <dbReference type="EMBL" id="KAJ8067764.1"/>
    </source>
</evidence>
<evidence type="ECO:0000256" key="1">
    <source>
        <dbReference type="ARBA" id="ARBA00001936"/>
    </source>
</evidence>
<name>A0A9X0ASL4_9HELO</name>
<evidence type="ECO:0000313" key="17">
    <source>
        <dbReference type="Proteomes" id="UP001152300"/>
    </source>
</evidence>
<comment type="cofactor">
    <cofactor evidence="2">
        <name>Mg(2+)</name>
        <dbReference type="ChEBI" id="CHEBI:18420"/>
    </cofactor>
</comment>
<dbReference type="Proteomes" id="UP001152300">
    <property type="component" value="Unassembled WGS sequence"/>
</dbReference>
<feature type="active site" description="Nucleophile" evidence="13">
    <location>
        <position position="667"/>
    </location>
</feature>
<dbReference type="EC" id="3.6.4.13" evidence="4"/>
<evidence type="ECO:0000259" key="15">
    <source>
        <dbReference type="PROSITE" id="PS51194"/>
    </source>
</evidence>
<dbReference type="GO" id="GO:0005524">
    <property type="term" value="F:ATP binding"/>
    <property type="evidence" value="ECO:0007669"/>
    <property type="project" value="UniProtKB-KW"/>
</dbReference>
<organism evidence="16 17">
    <name type="scientific">Sclerotinia nivalis</name>
    <dbReference type="NCBI Taxonomy" id="352851"/>
    <lineage>
        <taxon>Eukaryota</taxon>
        <taxon>Fungi</taxon>
        <taxon>Dikarya</taxon>
        <taxon>Ascomycota</taxon>
        <taxon>Pezizomycotina</taxon>
        <taxon>Leotiomycetes</taxon>
        <taxon>Helotiales</taxon>
        <taxon>Sclerotiniaceae</taxon>
        <taxon>Sclerotinia</taxon>
    </lineage>
</organism>
<dbReference type="Pfam" id="PF12513">
    <property type="entry name" value="SUV3_C"/>
    <property type="match status" value="1"/>
</dbReference>
<dbReference type="InterPro" id="IPR022192">
    <property type="entry name" value="SUV3_C"/>
</dbReference>
<evidence type="ECO:0000256" key="5">
    <source>
        <dbReference type="ARBA" id="ARBA00022741"/>
    </source>
</evidence>
<dbReference type="InterPro" id="IPR055206">
    <property type="entry name" value="DEXQc_SUV3"/>
</dbReference>
<dbReference type="AlphaFoldDB" id="A0A9X0ASL4"/>
<evidence type="ECO:0000256" key="12">
    <source>
        <dbReference type="ARBA" id="ARBA00071444"/>
    </source>
</evidence>
<keyword evidence="17" id="KW-1185">Reference proteome</keyword>
<proteinExistence type="predicted"/>
<evidence type="ECO:0000256" key="2">
    <source>
        <dbReference type="ARBA" id="ARBA00001946"/>
    </source>
</evidence>
<dbReference type="Pfam" id="PF18147">
    <property type="entry name" value="Suv3_C_1"/>
    <property type="match status" value="1"/>
</dbReference>
<dbReference type="OrthoDB" id="6692397at2759"/>
<comment type="caution">
    <text evidence="16">The sequence shown here is derived from an EMBL/GenBank/DDBJ whole genome shotgun (WGS) entry which is preliminary data.</text>
</comment>
<keyword evidence="5" id="KW-0547">Nucleotide-binding</keyword>
<dbReference type="GO" id="GO:0003724">
    <property type="term" value="F:RNA helicase activity"/>
    <property type="evidence" value="ECO:0007669"/>
    <property type="project" value="UniProtKB-EC"/>
</dbReference>
<protein>
    <recommendedName>
        <fullName evidence="12">ATP-dependent RNA helicase SUV3, mitochondrial</fullName>
        <ecNumber evidence="4">3.6.4.13</ecNumber>
    </recommendedName>
</protein>
<keyword evidence="7" id="KW-0347">Helicase</keyword>
<dbReference type="GO" id="GO:0045025">
    <property type="term" value="C:mitochondrial degradosome"/>
    <property type="evidence" value="ECO:0007669"/>
    <property type="project" value="TreeGrafter"/>
</dbReference>
<feature type="region of interest" description="Disordered" evidence="14">
    <location>
        <begin position="52"/>
        <end position="82"/>
    </location>
</feature>
<comment type="cofactor">
    <cofactor evidence="1">
        <name>Mn(2+)</name>
        <dbReference type="ChEBI" id="CHEBI:29035"/>
    </cofactor>
</comment>
<reference evidence="16" key="1">
    <citation type="submission" date="2022-11" db="EMBL/GenBank/DDBJ databases">
        <title>Genome Resource of Sclerotinia nivalis Strain SnTB1, a Plant Pathogen Isolated from American Ginseng.</title>
        <authorList>
            <person name="Fan S."/>
        </authorList>
    </citation>
    <scope>NUCLEOTIDE SEQUENCE</scope>
    <source>
        <strain evidence="16">SnTB1</strain>
    </source>
</reference>
<dbReference type="FunFam" id="3.40.50.300:FF:001549">
    <property type="entry name" value="SUV3p ATP-dependent RNA helicase"/>
    <property type="match status" value="1"/>
</dbReference>
<accession>A0A9X0ASL4</accession>
<evidence type="ECO:0000256" key="4">
    <source>
        <dbReference type="ARBA" id="ARBA00012552"/>
    </source>
</evidence>
<dbReference type="CDD" id="cd18805">
    <property type="entry name" value="SF2_C_suv3"/>
    <property type="match status" value="1"/>
</dbReference>
<keyword evidence="10" id="KW-0496">Mitochondrion</keyword>
<dbReference type="PROSITE" id="PS51194">
    <property type="entry name" value="HELICASE_CTER"/>
    <property type="match status" value="1"/>
</dbReference>
<dbReference type="SUPFAM" id="SSF52540">
    <property type="entry name" value="P-loop containing nucleoside triphosphate hydrolases"/>
    <property type="match status" value="1"/>
</dbReference>
<dbReference type="PANTHER" id="PTHR12131:SF1">
    <property type="entry name" value="ATP-DEPENDENT RNA HELICASE SUPV3L1, MITOCHONDRIAL-RELATED"/>
    <property type="match status" value="1"/>
</dbReference>
<feature type="domain" description="Helicase C-terminal" evidence="15">
    <location>
        <begin position="394"/>
        <end position="565"/>
    </location>
</feature>
<comment type="catalytic activity">
    <reaction evidence="11">
        <text>ATP + H2O = ADP + phosphate + H(+)</text>
        <dbReference type="Rhea" id="RHEA:13065"/>
        <dbReference type="ChEBI" id="CHEBI:15377"/>
        <dbReference type="ChEBI" id="CHEBI:15378"/>
        <dbReference type="ChEBI" id="CHEBI:30616"/>
        <dbReference type="ChEBI" id="CHEBI:43474"/>
        <dbReference type="ChEBI" id="CHEBI:456216"/>
        <dbReference type="EC" id="3.6.4.13"/>
    </reaction>
</comment>
<evidence type="ECO:0000256" key="8">
    <source>
        <dbReference type="ARBA" id="ARBA00022840"/>
    </source>
</evidence>
<dbReference type="FunFam" id="1.20.272.40:FF:000002">
    <property type="entry name" value="ATP-dependent RNA helicase SUV3, mitochondrial"/>
    <property type="match status" value="1"/>
</dbReference>
<keyword evidence="6" id="KW-0378">Hydrolase</keyword>
<keyword evidence="8" id="KW-0067">ATP-binding</keyword>
<dbReference type="InterPro" id="IPR044774">
    <property type="entry name" value="Suv3_DEXQc"/>
</dbReference>
<dbReference type="Gene3D" id="1.20.58.1080">
    <property type="match status" value="1"/>
</dbReference>
<dbReference type="PROSITE" id="PS00591">
    <property type="entry name" value="GH10_1"/>
    <property type="match status" value="1"/>
</dbReference>
<feature type="region of interest" description="Disordered" evidence="14">
    <location>
        <begin position="764"/>
        <end position="818"/>
    </location>
</feature>
<evidence type="ECO:0000256" key="10">
    <source>
        <dbReference type="ARBA" id="ARBA00023128"/>
    </source>
</evidence>
<evidence type="ECO:0000256" key="11">
    <source>
        <dbReference type="ARBA" id="ARBA00047984"/>
    </source>
</evidence>
<evidence type="ECO:0000256" key="14">
    <source>
        <dbReference type="SAM" id="MobiDB-lite"/>
    </source>
</evidence>
<dbReference type="PANTHER" id="PTHR12131">
    <property type="entry name" value="ATP-DEPENDENT RNA AND DNA HELICASE"/>
    <property type="match status" value="1"/>
</dbReference>
<dbReference type="InterPro" id="IPR031158">
    <property type="entry name" value="GH10_AS"/>
</dbReference>
<comment type="subcellular location">
    <subcellularLocation>
        <location evidence="3">Mitochondrion</location>
    </subcellularLocation>
</comment>
<dbReference type="InterPro" id="IPR001650">
    <property type="entry name" value="Helicase_C-like"/>
</dbReference>
<evidence type="ECO:0000256" key="3">
    <source>
        <dbReference type="ARBA" id="ARBA00004173"/>
    </source>
</evidence>